<dbReference type="RefSeq" id="XP_060046269.1">
    <property type="nucleotide sequence ID" value="XM_060190286.1"/>
</dbReference>
<feature type="region of interest" description="Disordered" evidence="1">
    <location>
        <begin position="142"/>
        <end position="187"/>
    </location>
</feature>
<dbReference type="STRING" id="9365.ENSEEUP00000002357"/>
<dbReference type="CTD" id="83695"/>
<protein>
    <submittedName>
        <fullName evidence="3 4">RAD9, HUS1, RAD1-interacting nuclear orphan protein 1</fullName>
    </submittedName>
</protein>
<reference evidence="3" key="1">
    <citation type="submission" date="2025-04" db="UniProtKB">
        <authorList>
            <consortium name="RefSeq"/>
        </authorList>
    </citation>
    <scope>IDENTIFICATION</scope>
</reference>
<name>A0A1S2ZY05_ERIEU</name>
<dbReference type="GeneID" id="103116393"/>
<dbReference type="FunCoup" id="A0A1S2ZY05">
    <property type="interactions" value="1082"/>
</dbReference>
<feature type="compositionally biased region" description="Basic residues" evidence="1">
    <location>
        <begin position="1"/>
        <end position="10"/>
    </location>
</feature>
<dbReference type="AlphaFoldDB" id="A0A1S2ZY05"/>
<feature type="region of interest" description="Disordered" evidence="1">
    <location>
        <begin position="74"/>
        <end position="112"/>
    </location>
</feature>
<dbReference type="RefSeq" id="XP_007526332.1">
    <property type="nucleotide sequence ID" value="XM_007526270.2"/>
</dbReference>
<dbReference type="GO" id="GO:0071479">
    <property type="term" value="P:cellular response to ionizing radiation"/>
    <property type="evidence" value="ECO:0007669"/>
    <property type="project" value="InterPro"/>
</dbReference>
<evidence type="ECO:0000256" key="1">
    <source>
        <dbReference type="SAM" id="MobiDB-lite"/>
    </source>
</evidence>
<dbReference type="InParanoid" id="A0A1S2ZY05"/>
<evidence type="ECO:0000313" key="2">
    <source>
        <dbReference type="Proteomes" id="UP001652624"/>
    </source>
</evidence>
<dbReference type="eggNOG" id="ENOG502S7M3">
    <property type="taxonomic scope" value="Eukaryota"/>
</dbReference>
<proteinExistence type="predicted"/>
<accession>A0A1S2ZY05</accession>
<dbReference type="Proteomes" id="UP001652624">
    <property type="component" value="Chromosome 4"/>
</dbReference>
<gene>
    <name evidence="3 4 5 6 7" type="primary">RHNO1</name>
</gene>
<evidence type="ECO:0000313" key="6">
    <source>
        <dbReference type="RefSeq" id="XP_060046270.1"/>
    </source>
</evidence>
<evidence type="ECO:0000313" key="7">
    <source>
        <dbReference type="RefSeq" id="XP_060046271.1"/>
    </source>
</evidence>
<evidence type="ECO:0000313" key="3">
    <source>
        <dbReference type="RefSeq" id="XP_007526332.1"/>
    </source>
</evidence>
<dbReference type="PANTHER" id="PTHR35541">
    <property type="entry name" value="RAD9, HUS1, RAD1-INTERACTING NUCLEAR ORPHAN PROTEIN 1"/>
    <property type="match status" value="1"/>
</dbReference>
<dbReference type="GO" id="GO:0005634">
    <property type="term" value="C:nucleus"/>
    <property type="evidence" value="ECO:0007669"/>
    <property type="project" value="InterPro"/>
</dbReference>
<dbReference type="GO" id="GO:0005694">
    <property type="term" value="C:chromosome"/>
    <property type="evidence" value="ECO:0007669"/>
    <property type="project" value="TreeGrafter"/>
</dbReference>
<dbReference type="GO" id="GO:0000077">
    <property type="term" value="P:DNA damage checkpoint signaling"/>
    <property type="evidence" value="ECO:0007669"/>
    <property type="project" value="InterPro"/>
</dbReference>
<dbReference type="InterPro" id="IPR029293">
    <property type="entry name" value="RHNO1"/>
</dbReference>
<evidence type="ECO:0000313" key="5">
    <source>
        <dbReference type="RefSeq" id="XP_060046269.1"/>
    </source>
</evidence>
<dbReference type="PANTHER" id="PTHR35541:SF1">
    <property type="entry name" value="RAD9, HUS1, RAD1-INTERACTING NUCLEAR ORPHAN PROTEIN 1"/>
    <property type="match status" value="1"/>
</dbReference>
<dbReference type="RefSeq" id="XP_060046268.1">
    <property type="nucleotide sequence ID" value="XM_060190285.1"/>
</dbReference>
<organism evidence="2 3">
    <name type="scientific">Erinaceus europaeus</name>
    <name type="common">Western European hedgehog</name>
    <dbReference type="NCBI Taxonomy" id="9365"/>
    <lineage>
        <taxon>Eukaryota</taxon>
        <taxon>Metazoa</taxon>
        <taxon>Chordata</taxon>
        <taxon>Craniata</taxon>
        <taxon>Vertebrata</taxon>
        <taxon>Euteleostomi</taxon>
        <taxon>Mammalia</taxon>
        <taxon>Eutheria</taxon>
        <taxon>Laurasiatheria</taxon>
        <taxon>Eulipotyphla</taxon>
        <taxon>Erinaceidae</taxon>
        <taxon>Erinaceinae</taxon>
        <taxon>Erinaceus</taxon>
    </lineage>
</organism>
<keyword evidence="2" id="KW-1185">Reference proteome</keyword>
<dbReference type="GO" id="GO:0000725">
    <property type="term" value="P:recombinational repair"/>
    <property type="evidence" value="ECO:0007669"/>
    <property type="project" value="TreeGrafter"/>
</dbReference>
<dbReference type="RefSeq" id="XP_060046270.1">
    <property type="nucleotide sequence ID" value="XM_060190287.1"/>
</dbReference>
<dbReference type="OrthoDB" id="9942438at2759"/>
<sequence length="241" mass="26634">MPPPKKRGRNSLKAQLQFQQPPLEGAKHHYAEPPLPVTHTRKVSSKPVDHSTATSWVSPQFDEVVENRLPICRKQRQCRDQARPSGRKSSASRFQRLTFQSPPTSPAAAASGIPCSRELSIPAEKDASGRVLVPMISPQSCGPLSQHTPSLPHVFPLPSLHTPGTSPGNPAPPPPDPRRTRRPHSSHCIAIPRSPEPGPVLVTDTPEDKYGVKVTWRRRRHLLAYLQEHGKLSESQFLVHS</sequence>
<feature type="region of interest" description="Disordered" evidence="1">
    <location>
        <begin position="1"/>
        <end position="56"/>
    </location>
</feature>
<dbReference type="Pfam" id="PF15319">
    <property type="entry name" value="RHINO"/>
    <property type="match status" value="1"/>
</dbReference>
<evidence type="ECO:0000313" key="4">
    <source>
        <dbReference type="RefSeq" id="XP_060046268.1"/>
    </source>
</evidence>
<feature type="compositionally biased region" description="Polar residues" evidence="1">
    <location>
        <begin position="87"/>
        <end position="100"/>
    </location>
</feature>
<dbReference type="RefSeq" id="XP_060046271.1">
    <property type="nucleotide sequence ID" value="XM_060190288.1"/>
</dbReference>